<gene>
    <name evidence="4" type="ORF">GGR16_002663</name>
</gene>
<dbReference type="InterPro" id="IPR051016">
    <property type="entry name" value="Diverse_Substrate_AcTransf"/>
</dbReference>
<dbReference type="InterPro" id="IPR016181">
    <property type="entry name" value="Acyl_CoA_acyltransferase"/>
</dbReference>
<evidence type="ECO:0000256" key="2">
    <source>
        <dbReference type="ARBA" id="ARBA00023315"/>
    </source>
</evidence>
<dbReference type="InterPro" id="IPR000182">
    <property type="entry name" value="GNAT_dom"/>
</dbReference>
<dbReference type="EMBL" id="JACIEN010000003">
    <property type="protein sequence ID" value="MBB4017629.1"/>
    <property type="molecule type" value="Genomic_DNA"/>
</dbReference>
<proteinExistence type="predicted"/>
<name>A0A840C2A3_9HYPH</name>
<dbReference type="Pfam" id="PF00583">
    <property type="entry name" value="Acetyltransf_1"/>
    <property type="match status" value="1"/>
</dbReference>
<comment type="caution">
    <text evidence="4">The sequence shown here is derived from an EMBL/GenBank/DDBJ whole genome shotgun (WGS) entry which is preliminary data.</text>
</comment>
<organism evidence="4 5">
    <name type="scientific">Chelatococcus caeni</name>
    <dbReference type="NCBI Taxonomy" id="1348468"/>
    <lineage>
        <taxon>Bacteria</taxon>
        <taxon>Pseudomonadati</taxon>
        <taxon>Pseudomonadota</taxon>
        <taxon>Alphaproteobacteria</taxon>
        <taxon>Hyphomicrobiales</taxon>
        <taxon>Chelatococcaceae</taxon>
        <taxon>Chelatococcus</taxon>
    </lineage>
</organism>
<dbReference type="AlphaFoldDB" id="A0A840C2A3"/>
<protein>
    <submittedName>
        <fullName evidence="4">GNAT superfamily N-acetyltransferase</fullName>
    </submittedName>
</protein>
<reference evidence="4 5" key="1">
    <citation type="submission" date="2020-08" db="EMBL/GenBank/DDBJ databases">
        <title>Genomic Encyclopedia of Type Strains, Phase IV (KMG-IV): sequencing the most valuable type-strain genomes for metagenomic binning, comparative biology and taxonomic classification.</title>
        <authorList>
            <person name="Goeker M."/>
        </authorList>
    </citation>
    <scope>NUCLEOTIDE SEQUENCE [LARGE SCALE GENOMIC DNA]</scope>
    <source>
        <strain evidence="4 5">DSM 103737</strain>
    </source>
</reference>
<accession>A0A840C2A3</accession>
<keyword evidence="1 4" id="KW-0808">Transferase</keyword>
<dbReference type="RefSeq" id="WP_183316924.1">
    <property type="nucleotide sequence ID" value="NZ_JACIEN010000003.1"/>
</dbReference>
<dbReference type="CDD" id="cd04301">
    <property type="entry name" value="NAT_SF"/>
    <property type="match status" value="1"/>
</dbReference>
<evidence type="ECO:0000259" key="3">
    <source>
        <dbReference type="PROSITE" id="PS51186"/>
    </source>
</evidence>
<feature type="domain" description="N-acetyltransferase" evidence="3">
    <location>
        <begin position="6"/>
        <end position="151"/>
    </location>
</feature>
<dbReference type="PANTHER" id="PTHR10545:SF42">
    <property type="entry name" value="ACETYLTRANSFERASE"/>
    <property type="match status" value="1"/>
</dbReference>
<dbReference type="GO" id="GO:0008080">
    <property type="term" value="F:N-acetyltransferase activity"/>
    <property type="evidence" value="ECO:0007669"/>
    <property type="project" value="TreeGrafter"/>
</dbReference>
<dbReference type="PANTHER" id="PTHR10545">
    <property type="entry name" value="DIAMINE N-ACETYLTRANSFERASE"/>
    <property type="match status" value="1"/>
</dbReference>
<keyword evidence="2" id="KW-0012">Acyltransferase</keyword>
<evidence type="ECO:0000313" key="5">
    <source>
        <dbReference type="Proteomes" id="UP000577362"/>
    </source>
</evidence>
<dbReference type="Gene3D" id="3.40.630.30">
    <property type="match status" value="1"/>
</dbReference>
<sequence length="151" mass="16583">MSEDGIVVRPLAAADRAAWDPLWQGYQAFYGISLPPAVTDGTFARMLDPAEPIHGLGAFVDGELAAIAHYVFHATTWSLAPRCYLNDLFTAEAQRGRGLGRRLIEAVYDAARAAGAERVYWLTHKDNAAGRALYDRVAEDAGFIQYRKSLP</sequence>
<dbReference type="SUPFAM" id="SSF55729">
    <property type="entry name" value="Acyl-CoA N-acyltransferases (Nat)"/>
    <property type="match status" value="1"/>
</dbReference>
<evidence type="ECO:0000256" key="1">
    <source>
        <dbReference type="ARBA" id="ARBA00022679"/>
    </source>
</evidence>
<evidence type="ECO:0000313" key="4">
    <source>
        <dbReference type="EMBL" id="MBB4017629.1"/>
    </source>
</evidence>
<keyword evidence="5" id="KW-1185">Reference proteome</keyword>
<dbReference type="PROSITE" id="PS51186">
    <property type="entry name" value="GNAT"/>
    <property type="match status" value="1"/>
</dbReference>
<dbReference type="Proteomes" id="UP000577362">
    <property type="component" value="Unassembled WGS sequence"/>
</dbReference>